<comment type="caution">
    <text evidence="2">The sequence shown here is derived from an EMBL/GenBank/DDBJ whole genome shotgun (WGS) entry which is preliminary data.</text>
</comment>
<evidence type="ECO:0000313" key="2">
    <source>
        <dbReference type="EMBL" id="MFC5058756.1"/>
    </source>
</evidence>
<organism evidence="2 3">
    <name type="scientific">Saccharothrix xinjiangensis</name>
    <dbReference type="NCBI Taxonomy" id="204798"/>
    <lineage>
        <taxon>Bacteria</taxon>
        <taxon>Bacillati</taxon>
        <taxon>Actinomycetota</taxon>
        <taxon>Actinomycetes</taxon>
        <taxon>Pseudonocardiales</taxon>
        <taxon>Pseudonocardiaceae</taxon>
        <taxon>Saccharothrix</taxon>
    </lineage>
</organism>
<proteinExistence type="predicted"/>
<dbReference type="Pfam" id="PF11528">
    <property type="entry name" value="DUF3224"/>
    <property type="match status" value="1"/>
</dbReference>
<feature type="region of interest" description="Disordered" evidence="1">
    <location>
        <begin position="1"/>
        <end position="42"/>
    </location>
</feature>
<evidence type="ECO:0000313" key="3">
    <source>
        <dbReference type="Proteomes" id="UP001595833"/>
    </source>
</evidence>
<accession>A0ABV9Y816</accession>
<protein>
    <submittedName>
        <fullName evidence="2">DUF3224 domain-containing protein</fullName>
    </submittedName>
</protein>
<feature type="compositionally biased region" description="Gly residues" evidence="1">
    <location>
        <begin position="66"/>
        <end position="75"/>
    </location>
</feature>
<dbReference type="SUPFAM" id="SSF159238">
    <property type="entry name" value="SO1590-like"/>
    <property type="match status" value="1"/>
</dbReference>
<gene>
    <name evidence="2" type="ORF">ACFPFM_34025</name>
</gene>
<dbReference type="Proteomes" id="UP001595833">
    <property type="component" value="Unassembled WGS sequence"/>
</dbReference>
<dbReference type="EMBL" id="JBHSJB010000034">
    <property type="protein sequence ID" value="MFC5058756.1"/>
    <property type="molecule type" value="Genomic_DNA"/>
</dbReference>
<reference evidence="3" key="1">
    <citation type="journal article" date="2019" name="Int. J. Syst. Evol. Microbiol.">
        <title>The Global Catalogue of Microorganisms (GCM) 10K type strain sequencing project: providing services to taxonomists for standard genome sequencing and annotation.</title>
        <authorList>
            <consortium name="The Broad Institute Genomics Platform"/>
            <consortium name="The Broad Institute Genome Sequencing Center for Infectious Disease"/>
            <person name="Wu L."/>
            <person name="Ma J."/>
        </authorList>
    </citation>
    <scope>NUCLEOTIDE SEQUENCE [LARGE SCALE GENOMIC DNA]</scope>
    <source>
        <strain evidence="3">KCTC 12848</strain>
    </source>
</reference>
<dbReference type="RefSeq" id="WP_344040568.1">
    <property type="nucleotide sequence ID" value="NZ_BAAAKE010000023.1"/>
</dbReference>
<sequence>MTTHATAEAEMTSWTERTRDGRRHDEVTGPKQRAGAPASREGTFVLRHEGGFRDGVADATVTVVSAGGGPAGLTGSGRITRNGPGRLHLDHAL</sequence>
<evidence type="ECO:0000256" key="1">
    <source>
        <dbReference type="SAM" id="MobiDB-lite"/>
    </source>
</evidence>
<dbReference type="Gene3D" id="2.40.350.10">
    <property type="entry name" value="SO1590-like"/>
    <property type="match status" value="1"/>
</dbReference>
<feature type="compositionally biased region" description="Low complexity" evidence="1">
    <location>
        <begin position="1"/>
        <end position="12"/>
    </location>
</feature>
<dbReference type="InterPro" id="IPR021607">
    <property type="entry name" value="DUF3224"/>
</dbReference>
<feature type="compositionally biased region" description="Basic and acidic residues" evidence="1">
    <location>
        <begin position="16"/>
        <end position="28"/>
    </location>
</feature>
<dbReference type="InterPro" id="IPR023159">
    <property type="entry name" value="SO1590-like_sf"/>
</dbReference>
<feature type="region of interest" description="Disordered" evidence="1">
    <location>
        <begin position="66"/>
        <end position="93"/>
    </location>
</feature>
<name>A0ABV9Y816_9PSEU</name>
<keyword evidence="3" id="KW-1185">Reference proteome</keyword>